<evidence type="ECO:0000313" key="4">
    <source>
        <dbReference type="Proteomes" id="UP000234190"/>
    </source>
</evidence>
<keyword evidence="4" id="KW-1185">Reference proteome</keyword>
<dbReference type="SUPFAM" id="SSF47473">
    <property type="entry name" value="EF-hand"/>
    <property type="match status" value="1"/>
</dbReference>
<protein>
    <recommendedName>
        <fullName evidence="2">EF-hand domain-containing protein</fullName>
    </recommendedName>
</protein>
<feature type="signal peptide" evidence="1">
    <location>
        <begin position="1"/>
        <end position="21"/>
    </location>
</feature>
<dbReference type="GO" id="GO:0005509">
    <property type="term" value="F:calcium ion binding"/>
    <property type="evidence" value="ECO:0007669"/>
    <property type="project" value="InterPro"/>
</dbReference>
<sequence length="119" mass="13179">MKRILALAVSVALLGPAAVLAQNGQFELTPEHFAELDKNKSGGVSKDEYEQFMRNAFKKLDTDRNNSLSSAEAGKVMTSDQFATIDANKDGKVTLDEFIQHVMSDFDRQDRNKDGTLQP</sequence>
<feature type="domain" description="EF-hand" evidence="2">
    <location>
        <begin position="33"/>
        <end position="59"/>
    </location>
</feature>
<dbReference type="Gene3D" id="1.10.238.10">
    <property type="entry name" value="EF-hand"/>
    <property type="match status" value="2"/>
</dbReference>
<dbReference type="InterPro" id="IPR002048">
    <property type="entry name" value="EF_hand_dom"/>
</dbReference>
<evidence type="ECO:0000256" key="1">
    <source>
        <dbReference type="SAM" id="SignalP"/>
    </source>
</evidence>
<reference evidence="3 4" key="1">
    <citation type="submission" date="2017-10" db="EMBL/GenBank/DDBJ databases">
        <title>Two draft genome sequences of Pusillimonas sp. strains isolated from a nitrate- and radionuclide-contaminated groundwater in Russia.</title>
        <authorList>
            <person name="Grouzdev D.S."/>
            <person name="Tourova T.P."/>
            <person name="Goeva M.A."/>
            <person name="Babich T.L."/>
            <person name="Sokolova D.S."/>
            <person name="Abdullin R."/>
            <person name="Poltaraus A.B."/>
            <person name="Toshchakov S.V."/>
            <person name="Nazina T.N."/>
        </authorList>
    </citation>
    <scope>NUCLEOTIDE SEQUENCE [LARGE SCALE GENOMIC DNA]</scope>
    <source>
        <strain evidence="3 4">JR1/69-3-13</strain>
    </source>
</reference>
<keyword evidence="1" id="KW-0732">Signal</keyword>
<accession>A0A2N4U737</accession>
<dbReference type="AlphaFoldDB" id="A0A2N4U737"/>
<dbReference type="SMART" id="SM00054">
    <property type="entry name" value="EFh"/>
    <property type="match status" value="2"/>
</dbReference>
<evidence type="ECO:0000313" key="3">
    <source>
        <dbReference type="EMBL" id="PLC50807.1"/>
    </source>
</evidence>
<dbReference type="PROSITE" id="PS00018">
    <property type="entry name" value="EF_HAND_1"/>
    <property type="match status" value="1"/>
</dbReference>
<dbReference type="InterPro" id="IPR011992">
    <property type="entry name" value="EF-hand-dom_pair"/>
</dbReference>
<feature type="chain" id="PRO_5014904629" description="EF-hand domain-containing protein" evidence="1">
    <location>
        <begin position="22"/>
        <end position="119"/>
    </location>
</feature>
<dbReference type="InterPro" id="IPR018247">
    <property type="entry name" value="EF_Hand_1_Ca_BS"/>
</dbReference>
<feature type="domain" description="EF-hand" evidence="2">
    <location>
        <begin position="82"/>
        <end position="108"/>
    </location>
</feature>
<gene>
    <name evidence="3" type="ORF">CR159_06245</name>
</gene>
<dbReference type="RefSeq" id="WP_102073355.1">
    <property type="nucleotide sequence ID" value="NZ_PDNW01000004.1"/>
</dbReference>
<dbReference type="Proteomes" id="UP000234190">
    <property type="component" value="Unassembled WGS sequence"/>
</dbReference>
<dbReference type="PROSITE" id="PS50222">
    <property type="entry name" value="EF_HAND_2"/>
    <property type="match status" value="2"/>
</dbReference>
<proteinExistence type="predicted"/>
<dbReference type="Pfam" id="PF13202">
    <property type="entry name" value="EF-hand_5"/>
    <property type="match status" value="2"/>
</dbReference>
<dbReference type="OrthoDB" id="8642044at2"/>
<name>A0A2N4U737_9BURK</name>
<dbReference type="CDD" id="cd00051">
    <property type="entry name" value="EFh"/>
    <property type="match status" value="1"/>
</dbReference>
<comment type="caution">
    <text evidence="3">The sequence shown here is derived from an EMBL/GenBank/DDBJ whole genome shotgun (WGS) entry which is preliminary data.</text>
</comment>
<evidence type="ECO:0000259" key="2">
    <source>
        <dbReference type="PROSITE" id="PS50222"/>
    </source>
</evidence>
<dbReference type="EMBL" id="PDNW01000004">
    <property type="protein sequence ID" value="PLC50807.1"/>
    <property type="molecule type" value="Genomic_DNA"/>
</dbReference>
<organism evidence="3 4">
    <name type="scientific">Pollutimonas subterranea</name>
    <dbReference type="NCBI Taxonomy" id="2045210"/>
    <lineage>
        <taxon>Bacteria</taxon>
        <taxon>Pseudomonadati</taxon>
        <taxon>Pseudomonadota</taxon>
        <taxon>Betaproteobacteria</taxon>
        <taxon>Burkholderiales</taxon>
        <taxon>Alcaligenaceae</taxon>
        <taxon>Pollutimonas</taxon>
    </lineage>
</organism>